<accession>A0ABQ5BAM2</accession>
<dbReference type="SUPFAM" id="SSF56672">
    <property type="entry name" value="DNA/RNA polymerases"/>
    <property type="match status" value="1"/>
</dbReference>
<evidence type="ECO:0000256" key="1">
    <source>
        <dbReference type="SAM" id="MobiDB-lite"/>
    </source>
</evidence>
<sequence>MTCLFKIFQLLKSEMLTRMGYALRKRPHEDHPDDYHEGEKKKHSSIIRESYSKPTKNADEENQPQGSGDTKVLELSDMEDGKDKNYQAEPAPISYVIEDETNIFCKTELKNVEFAKIEHNKEKALRKQIRLGAERLYMMEQLHNVMTAPPDWVNQDPGEYNFNIYLDNVHMYLARPFLLLVYGPPKRLIDGIEDYRNYDLMFLQKGSTIREELEPSLNRAMAIDYNEDDMEELFNTTAGNPVKKILLKLNLSDYRSILTDLKLQGSRVYSKIYLRSGYHQLIVREEDIPKTAFRIRYNHYEFQVMPFGLTNAPAQRRARRHLKLILELLKKEELYAKFSKCEFWLSKPMTKLTQKNVKFDWSEKAEVAFQLLKQKLCSAPILALPEGSENFVVYCDAY</sequence>
<dbReference type="PANTHER" id="PTHR24559">
    <property type="entry name" value="TRANSPOSON TY3-I GAG-POL POLYPROTEIN"/>
    <property type="match status" value="1"/>
</dbReference>
<feature type="compositionally biased region" description="Basic and acidic residues" evidence="1">
    <location>
        <begin position="27"/>
        <end position="40"/>
    </location>
</feature>
<keyword evidence="2" id="KW-0808">Transferase</keyword>
<dbReference type="InterPro" id="IPR053134">
    <property type="entry name" value="RNA-dir_DNA_polymerase"/>
</dbReference>
<dbReference type="InterPro" id="IPR043128">
    <property type="entry name" value="Rev_trsase/Diguanyl_cyclase"/>
</dbReference>
<dbReference type="Proteomes" id="UP001151760">
    <property type="component" value="Unassembled WGS sequence"/>
</dbReference>
<evidence type="ECO:0000313" key="2">
    <source>
        <dbReference type="EMBL" id="GJT11284.1"/>
    </source>
</evidence>
<keyword evidence="3" id="KW-1185">Reference proteome</keyword>
<dbReference type="Gene3D" id="3.10.10.10">
    <property type="entry name" value="HIV Type 1 Reverse Transcriptase, subunit A, domain 1"/>
    <property type="match status" value="1"/>
</dbReference>
<evidence type="ECO:0000313" key="3">
    <source>
        <dbReference type="Proteomes" id="UP001151760"/>
    </source>
</evidence>
<protein>
    <submittedName>
        <fullName evidence="2">Reverse transcriptase domain-containing protein</fullName>
    </submittedName>
</protein>
<gene>
    <name evidence="2" type="ORF">Tco_0858326</name>
</gene>
<keyword evidence="2" id="KW-0695">RNA-directed DNA polymerase</keyword>
<reference evidence="2" key="2">
    <citation type="submission" date="2022-01" db="EMBL/GenBank/DDBJ databases">
        <authorList>
            <person name="Yamashiro T."/>
            <person name="Shiraishi A."/>
            <person name="Satake H."/>
            <person name="Nakayama K."/>
        </authorList>
    </citation>
    <scope>NUCLEOTIDE SEQUENCE</scope>
</reference>
<keyword evidence="2" id="KW-0548">Nucleotidyltransferase</keyword>
<comment type="caution">
    <text evidence="2">The sequence shown here is derived from an EMBL/GenBank/DDBJ whole genome shotgun (WGS) entry which is preliminary data.</text>
</comment>
<reference evidence="2" key="1">
    <citation type="journal article" date="2022" name="Int. J. Mol. Sci.">
        <title>Draft Genome of Tanacetum Coccineum: Genomic Comparison of Closely Related Tanacetum-Family Plants.</title>
        <authorList>
            <person name="Yamashiro T."/>
            <person name="Shiraishi A."/>
            <person name="Nakayama K."/>
            <person name="Satake H."/>
        </authorList>
    </citation>
    <scope>NUCLEOTIDE SEQUENCE</scope>
</reference>
<organism evidence="2 3">
    <name type="scientific">Tanacetum coccineum</name>
    <dbReference type="NCBI Taxonomy" id="301880"/>
    <lineage>
        <taxon>Eukaryota</taxon>
        <taxon>Viridiplantae</taxon>
        <taxon>Streptophyta</taxon>
        <taxon>Embryophyta</taxon>
        <taxon>Tracheophyta</taxon>
        <taxon>Spermatophyta</taxon>
        <taxon>Magnoliopsida</taxon>
        <taxon>eudicotyledons</taxon>
        <taxon>Gunneridae</taxon>
        <taxon>Pentapetalae</taxon>
        <taxon>asterids</taxon>
        <taxon>campanulids</taxon>
        <taxon>Asterales</taxon>
        <taxon>Asteraceae</taxon>
        <taxon>Asteroideae</taxon>
        <taxon>Anthemideae</taxon>
        <taxon>Anthemidinae</taxon>
        <taxon>Tanacetum</taxon>
    </lineage>
</organism>
<proteinExistence type="predicted"/>
<dbReference type="GO" id="GO:0003964">
    <property type="term" value="F:RNA-directed DNA polymerase activity"/>
    <property type="evidence" value="ECO:0007669"/>
    <property type="project" value="UniProtKB-KW"/>
</dbReference>
<dbReference type="EMBL" id="BQNB010013055">
    <property type="protein sequence ID" value="GJT11284.1"/>
    <property type="molecule type" value="Genomic_DNA"/>
</dbReference>
<dbReference type="InterPro" id="IPR043502">
    <property type="entry name" value="DNA/RNA_pol_sf"/>
</dbReference>
<name>A0ABQ5BAM2_9ASTR</name>
<feature type="region of interest" description="Disordered" evidence="1">
    <location>
        <begin position="27"/>
        <end position="71"/>
    </location>
</feature>
<dbReference type="PANTHER" id="PTHR24559:SF427">
    <property type="entry name" value="RNA-DIRECTED DNA POLYMERASE"/>
    <property type="match status" value="1"/>
</dbReference>
<dbReference type="Gene3D" id="3.30.70.270">
    <property type="match status" value="2"/>
</dbReference>